<protein>
    <submittedName>
        <fullName evidence="4">SDR family NAD(P)-dependent oxidoreductase</fullName>
    </submittedName>
</protein>
<keyword evidence="2" id="KW-0560">Oxidoreductase</keyword>
<accession>A0A3A8J8Y5</accession>
<dbReference type="PANTHER" id="PTHR44196:SF2">
    <property type="entry name" value="SHORT-CHAIN DEHYDROGENASE-RELATED"/>
    <property type="match status" value="1"/>
</dbReference>
<proteinExistence type="inferred from homology"/>
<dbReference type="SUPFAM" id="SSF51735">
    <property type="entry name" value="NAD(P)-binding Rossmann-fold domains"/>
    <property type="match status" value="1"/>
</dbReference>
<dbReference type="InterPro" id="IPR057326">
    <property type="entry name" value="KR_dom"/>
</dbReference>
<dbReference type="Proteomes" id="UP000268094">
    <property type="component" value="Unassembled WGS sequence"/>
</dbReference>
<dbReference type="RefSeq" id="WP_120539872.1">
    <property type="nucleotide sequence ID" value="NZ_RAVZ01000031.1"/>
</dbReference>
<dbReference type="InterPro" id="IPR036291">
    <property type="entry name" value="NAD(P)-bd_dom_sf"/>
</dbReference>
<reference evidence="5" key="1">
    <citation type="submission" date="2018-09" db="EMBL/GenBank/DDBJ databases">
        <authorList>
            <person name="Livingstone P.G."/>
            <person name="Whitworth D.E."/>
        </authorList>
    </citation>
    <scope>NUCLEOTIDE SEQUENCE [LARGE SCALE GENOMIC DNA]</scope>
    <source>
        <strain evidence="5">CA054A</strain>
    </source>
</reference>
<dbReference type="AlphaFoldDB" id="A0A3A8J8Y5"/>
<dbReference type="PROSITE" id="PS00061">
    <property type="entry name" value="ADH_SHORT"/>
    <property type="match status" value="1"/>
</dbReference>
<evidence type="ECO:0000259" key="3">
    <source>
        <dbReference type="SMART" id="SM00822"/>
    </source>
</evidence>
<comment type="similarity">
    <text evidence="1">Belongs to the short-chain dehydrogenases/reductases (SDR) family.</text>
</comment>
<dbReference type="GO" id="GO:0016020">
    <property type="term" value="C:membrane"/>
    <property type="evidence" value="ECO:0007669"/>
    <property type="project" value="TreeGrafter"/>
</dbReference>
<dbReference type="PIRSF" id="PIRSF000126">
    <property type="entry name" value="11-beta-HSD1"/>
    <property type="match status" value="1"/>
</dbReference>
<dbReference type="PANTHER" id="PTHR44196">
    <property type="entry name" value="DEHYDROGENASE/REDUCTASE SDR FAMILY MEMBER 7B"/>
    <property type="match status" value="1"/>
</dbReference>
<dbReference type="EMBL" id="RAVZ01000031">
    <property type="protein sequence ID" value="RKG92149.1"/>
    <property type="molecule type" value="Genomic_DNA"/>
</dbReference>
<evidence type="ECO:0000256" key="1">
    <source>
        <dbReference type="ARBA" id="ARBA00006484"/>
    </source>
</evidence>
<name>A0A3A8J8Y5_9BACT</name>
<dbReference type="InterPro" id="IPR002347">
    <property type="entry name" value="SDR_fam"/>
</dbReference>
<dbReference type="CDD" id="cd05233">
    <property type="entry name" value="SDR_c"/>
    <property type="match status" value="1"/>
</dbReference>
<sequence length="274" mass="29061">MKPMNFRGRWVLITGASSGLGLEMARLLAKEHGAHIIAVARREDRLLALKAELEGAHGVQVLPLTADLTRPGEAVRVHAAAVEGRAVEGVILNAGVTFFGHVLEQPPESFDTMLATNVTSVVRMSQLFAADFVKRGGQGSLMLVASTAGFAPLPYQTTYAATKAFVISFGRGMAQELRKAGVSVTVFAPGGIATEMLSLSGLDRKFKAGDVGIMSAEACARIAVDAMVHRRELAVPGVLNRFLAMTMKLLPHGFMAQRAAALYEGGLPKEPPTP</sequence>
<organism evidence="4 5">
    <name type="scientific">Corallococcus terminator</name>
    <dbReference type="NCBI Taxonomy" id="2316733"/>
    <lineage>
        <taxon>Bacteria</taxon>
        <taxon>Pseudomonadati</taxon>
        <taxon>Myxococcota</taxon>
        <taxon>Myxococcia</taxon>
        <taxon>Myxococcales</taxon>
        <taxon>Cystobacterineae</taxon>
        <taxon>Myxococcaceae</taxon>
        <taxon>Corallococcus</taxon>
    </lineage>
</organism>
<keyword evidence="5" id="KW-1185">Reference proteome</keyword>
<dbReference type="OrthoDB" id="9808814at2"/>
<feature type="domain" description="Ketoreductase" evidence="3">
    <location>
        <begin position="9"/>
        <end position="195"/>
    </location>
</feature>
<dbReference type="Gene3D" id="3.40.50.720">
    <property type="entry name" value="NAD(P)-binding Rossmann-like Domain"/>
    <property type="match status" value="1"/>
</dbReference>
<gene>
    <name evidence="4" type="ORF">D7V88_07255</name>
</gene>
<dbReference type="InterPro" id="IPR020904">
    <property type="entry name" value="Sc_DH/Rdtase_CS"/>
</dbReference>
<evidence type="ECO:0000256" key="2">
    <source>
        <dbReference type="ARBA" id="ARBA00023002"/>
    </source>
</evidence>
<dbReference type="Pfam" id="PF00106">
    <property type="entry name" value="adh_short"/>
    <property type="match status" value="1"/>
</dbReference>
<comment type="caution">
    <text evidence="4">The sequence shown here is derived from an EMBL/GenBank/DDBJ whole genome shotgun (WGS) entry which is preliminary data.</text>
</comment>
<evidence type="ECO:0000313" key="5">
    <source>
        <dbReference type="Proteomes" id="UP000268094"/>
    </source>
</evidence>
<evidence type="ECO:0000313" key="4">
    <source>
        <dbReference type="EMBL" id="RKG92149.1"/>
    </source>
</evidence>
<dbReference type="GO" id="GO:0016491">
    <property type="term" value="F:oxidoreductase activity"/>
    <property type="evidence" value="ECO:0007669"/>
    <property type="project" value="UniProtKB-KW"/>
</dbReference>
<dbReference type="SMART" id="SM00822">
    <property type="entry name" value="PKS_KR"/>
    <property type="match status" value="1"/>
</dbReference>
<dbReference type="PRINTS" id="PR00081">
    <property type="entry name" value="GDHRDH"/>
</dbReference>